<protein>
    <recommendedName>
        <fullName evidence="5">THAP-type domain-containing protein</fullName>
    </recommendedName>
</protein>
<keyword evidence="4" id="KW-0238">DNA-binding</keyword>
<accession>A0A164ERX0</accession>
<keyword evidence="7" id="KW-1185">Reference proteome</keyword>
<keyword evidence="3" id="KW-0862">Zinc</keyword>
<dbReference type="GO" id="GO:0008270">
    <property type="term" value="F:zinc ion binding"/>
    <property type="evidence" value="ECO:0007669"/>
    <property type="project" value="UniProtKB-KW"/>
</dbReference>
<feature type="domain" description="THAP-type" evidence="5">
    <location>
        <begin position="22"/>
        <end position="101"/>
    </location>
</feature>
<dbReference type="AlphaFoldDB" id="A0A164ERX0"/>
<comment type="caution">
    <text evidence="6">The sequence shown here is derived from an EMBL/GenBank/DDBJ whole genome shotgun (WGS) entry which is preliminary data.</text>
</comment>
<dbReference type="Pfam" id="PF05485">
    <property type="entry name" value="THAP"/>
    <property type="match status" value="1"/>
</dbReference>
<gene>
    <name evidence="6" type="ORF">APZ42_008266</name>
</gene>
<sequence>MTPHKFLIHCALDLEMSGRNKCVVHPCRDTYNSFRDKENGVTLFRVPKNFVEKWKEVIPYLNKSSYVCSRHFDAEEIEKGKEILNVFHPFVSWKLKTGSYPKYMLLQSDYPEELVRKRTTRESDQATTLVPQKRRALMDLPICGKQENVMMPKVAVISKSSPPLAQPPDLVLAKPPEEAVLVSLPKTVSHQVQAIEHEEMSSDPELVLATAETLLRILSQCMDICWLRNLCQLFFLQQYLS</sequence>
<dbReference type="InterPro" id="IPR006612">
    <property type="entry name" value="THAP_Znf"/>
</dbReference>
<name>A0A164ERX0_9CRUS</name>
<evidence type="ECO:0000313" key="7">
    <source>
        <dbReference type="Proteomes" id="UP000076858"/>
    </source>
</evidence>
<dbReference type="SUPFAM" id="SSF57716">
    <property type="entry name" value="Glucocorticoid receptor-like (DNA-binding domain)"/>
    <property type="match status" value="1"/>
</dbReference>
<dbReference type="EMBL" id="LRGB01022752">
    <property type="protein sequence ID" value="KZR97066.1"/>
    <property type="molecule type" value="Genomic_DNA"/>
</dbReference>
<keyword evidence="1" id="KW-0479">Metal-binding</keyword>
<evidence type="ECO:0000256" key="3">
    <source>
        <dbReference type="ARBA" id="ARBA00022833"/>
    </source>
</evidence>
<dbReference type="OrthoDB" id="10383572at2759"/>
<keyword evidence="2" id="KW-0863">Zinc-finger</keyword>
<dbReference type="Proteomes" id="UP000076858">
    <property type="component" value="Unassembled WGS sequence"/>
</dbReference>
<organism evidence="6 7">
    <name type="scientific">Daphnia magna</name>
    <dbReference type="NCBI Taxonomy" id="35525"/>
    <lineage>
        <taxon>Eukaryota</taxon>
        <taxon>Metazoa</taxon>
        <taxon>Ecdysozoa</taxon>
        <taxon>Arthropoda</taxon>
        <taxon>Crustacea</taxon>
        <taxon>Branchiopoda</taxon>
        <taxon>Diplostraca</taxon>
        <taxon>Cladocera</taxon>
        <taxon>Anomopoda</taxon>
        <taxon>Daphniidae</taxon>
        <taxon>Daphnia</taxon>
    </lineage>
</organism>
<evidence type="ECO:0000313" key="6">
    <source>
        <dbReference type="EMBL" id="KZR97066.1"/>
    </source>
</evidence>
<evidence type="ECO:0000259" key="5">
    <source>
        <dbReference type="Pfam" id="PF05485"/>
    </source>
</evidence>
<evidence type="ECO:0000256" key="2">
    <source>
        <dbReference type="ARBA" id="ARBA00022771"/>
    </source>
</evidence>
<proteinExistence type="predicted"/>
<evidence type="ECO:0000256" key="4">
    <source>
        <dbReference type="ARBA" id="ARBA00023125"/>
    </source>
</evidence>
<reference evidence="6 7" key="1">
    <citation type="submission" date="2016-03" db="EMBL/GenBank/DDBJ databases">
        <title>EvidentialGene: Evidence-directed Construction of Genes on Genomes.</title>
        <authorList>
            <person name="Gilbert D.G."/>
            <person name="Choi J.-H."/>
            <person name="Mockaitis K."/>
            <person name="Colbourne J."/>
            <person name="Pfrender M."/>
        </authorList>
    </citation>
    <scope>NUCLEOTIDE SEQUENCE [LARGE SCALE GENOMIC DNA]</scope>
    <source>
        <strain evidence="6 7">Xinb3</strain>
        <tissue evidence="6">Complete organism</tissue>
    </source>
</reference>
<dbReference type="GO" id="GO:0003677">
    <property type="term" value="F:DNA binding"/>
    <property type="evidence" value="ECO:0007669"/>
    <property type="project" value="UniProtKB-KW"/>
</dbReference>
<evidence type="ECO:0000256" key="1">
    <source>
        <dbReference type="ARBA" id="ARBA00022723"/>
    </source>
</evidence>